<keyword evidence="2" id="KW-1185">Reference proteome</keyword>
<dbReference type="STRING" id="1212491.LFA_3538"/>
<sequence length="104" mass="11140">MSKEKVDTEETKKTAILLAIENLLLAPLYYFSPKAGFTASVALTGATLWQLHELGKDKRSVENLLNQAGSFFSSKADASSADIDNAVSNIVKGGATIYDGFVPK</sequence>
<dbReference type="OrthoDB" id="5651164at2"/>
<dbReference type="HOGENOM" id="CLU_173956_0_0_6"/>
<evidence type="ECO:0000313" key="2">
    <source>
        <dbReference type="Proteomes" id="UP000032430"/>
    </source>
</evidence>
<dbReference type="RefSeq" id="WP_045097099.1">
    <property type="nucleotide sequence ID" value="NZ_LN614827.1"/>
</dbReference>
<proteinExistence type="predicted"/>
<dbReference type="KEGG" id="lfa:LFA_3538"/>
<dbReference type="AlphaFoldDB" id="A0A098GA33"/>
<evidence type="ECO:0000313" key="1">
    <source>
        <dbReference type="EMBL" id="CEG58870.1"/>
    </source>
</evidence>
<accession>A0A098GA33</accession>
<reference evidence="2" key="1">
    <citation type="submission" date="2014-09" db="EMBL/GenBank/DDBJ databases">
        <authorList>
            <person name="Gomez-Valero L."/>
        </authorList>
    </citation>
    <scope>NUCLEOTIDE SEQUENCE [LARGE SCALE GENOMIC DNA]</scope>
    <source>
        <strain evidence="2">ATCC700992</strain>
    </source>
</reference>
<dbReference type="Proteomes" id="UP000032430">
    <property type="component" value="Chromosome I"/>
</dbReference>
<protein>
    <submittedName>
        <fullName evidence="1">Uncharacterized protein</fullName>
    </submittedName>
</protein>
<name>A0A098GA33_9GAMM</name>
<gene>
    <name evidence="1" type="ORF">LFA_3538</name>
</gene>
<organism evidence="1 2">
    <name type="scientific">Legionella fallonii LLAP-10</name>
    <dbReference type="NCBI Taxonomy" id="1212491"/>
    <lineage>
        <taxon>Bacteria</taxon>
        <taxon>Pseudomonadati</taxon>
        <taxon>Pseudomonadota</taxon>
        <taxon>Gammaproteobacteria</taxon>
        <taxon>Legionellales</taxon>
        <taxon>Legionellaceae</taxon>
        <taxon>Legionella</taxon>
    </lineage>
</organism>
<dbReference type="EMBL" id="LN614827">
    <property type="protein sequence ID" value="CEG58870.1"/>
    <property type="molecule type" value="Genomic_DNA"/>
</dbReference>